<reference evidence="9 10" key="1">
    <citation type="submission" date="2018-11" db="EMBL/GenBank/DDBJ databases">
        <title>the genome of Mesorhizobium tamadayense DSM 28320.</title>
        <authorList>
            <person name="Gao J."/>
        </authorList>
    </citation>
    <scope>NUCLEOTIDE SEQUENCE [LARGE SCALE GENOMIC DNA]</scope>
    <source>
        <strain evidence="9 10">DSM 28320</strain>
    </source>
</reference>
<comment type="catalytic activity">
    <reaction evidence="7 8">
        <text>(R)-pantoate + beta-alanine + ATP = (R)-pantothenate + AMP + diphosphate + H(+)</text>
        <dbReference type="Rhea" id="RHEA:10912"/>
        <dbReference type="ChEBI" id="CHEBI:15378"/>
        <dbReference type="ChEBI" id="CHEBI:15980"/>
        <dbReference type="ChEBI" id="CHEBI:29032"/>
        <dbReference type="ChEBI" id="CHEBI:30616"/>
        <dbReference type="ChEBI" id="CHEBI:33019"/>
        <dbReference type="ChEBI" id="CHEBI:57966"/>
        <dbReference type="ChEBI" id="CHEBI:456215"/>
        <dbReference type="EC" id="6.3.2.1"/>
    </reaction>
</comment>
<evidence type="ECO:0000256" key="4">
    <source>
        <dbReference type="ARBA" id="ARBA00022655"/>
    </source>
</evidence>
<dbReference type="Gene3D" id="3.40.50.620">
    <property type="entry name" value="HUPs"/>
    <property type="match status" value="1"/>
</dbReference>
<feature type="binding site" evidence="8">
    <location>
        <begin position="32"/>
        <end position="39"/>
    </location>
    <ligand>
        <name>ATP</name>
        <dbReference type="ChEBI" id="CHEBI:30616"/>
    </ligand>
</feature>
<dbReference type="PANTHER" id="PTHR21299">
    <property type="entry name" value="CYTIDYLATE KINASE/PANTOATE-BETA-ALANINE LIGASE"/>
    <property type="match status" value="1"/>
</dbReference>
<evidence type="ECO:0000256" key="7">
    <source>
        <dbReference type="ARBA" id="ARBA00048258"/>
    </source>
</evidence>
<keyword evidence="8" id="KW-0963">Cytoplasm</keyword>
<dbReference type="InterPro" id="IPR014729">
    <property type="entry name" value="Rossmann-like_a/b/a_fold"/>
</dbReference>
<sequence>MSVPIVRTVAELRTVVAGWRRSGASIAVVPTMGALHEGHLSLVRAALERAERVVVTLFVNPKQFNNAADLAAYPRTENEDAAKLVPLGAHLLYVPDAEEMYSADFATTVSVSAISEGLCGAFRPGHFDGVATVVAKLLLQTSADFAFFGEKDFQQLQLVRRMVQDLDIPITIVPYPTVREADGLALSSRNLRLSPAERTIAPKLASVLLDTAERLARGSPVLPTLDEARAAILAAGYREVEYLELRGETDLQSMASLDRPARLLVAAWLGDTRLIDNVATSPIGNWPDSQRSVEVEGAKQLRR</sequence>
<accession>A0A3P3FST6</accession>
<feature type="binding site" evidence="8">
    <location>
        <position position="155"/>
    </location>
    <ligand>
        <name>(R)-pantoate</name>
        <dbReference type="ChEBI" id="CHEBI:15980"/>
    </ligand>
</feature>
<keyword evidence="3 8" id="KW-0436">Ligase</keyword>
<evidence type="ECO:0000256" key="8">
    <source>
        <dbReference type="HAMAP-Rule" id="MF_00158"/>
    </source>
</evidence>
<comment type="subunit">
    <text evidence="8">Homodimer.</text>
</comment>
<feature type="active site" description="Proton donor" evidence="8">
    <location>
        <position position="39"/>
    </location>
</feature>
<evidence type="ECO:0000256" key="2">
    <source>
        <dbReference type="ARBA" id="ARBA00009256"/>
    </source>
</evidence>
<comment type="function">
    <text evidence="8">Catalyzes the condensation of pantoate with beta-alanine in an ATP-dependent reaction via a pantoyl-adenylate intermediate.</text>
</comment>
<evidence type="ECO:0000256" key="1">
    <source>
        <dbReference type="ARBA" id="ARBA00004990"/>
    </source>
</evidence>
<keyword evidence="4 8" id="KW-0566">Pantothenate biosynthesis</keyword>
<keyword evidence="6 8" id="KW-0067">ATP-binding</keyword>
<dbReference type="OrthoDB" id="9773087at2"/>
<dbReference type="NCBIfam" id="TIGR00018">
    <property type="entry name" value="panC"/>
    <property type="match status" value="1"/>
</dbReference>
<evidence type="ECO:0000256" key="6">
    <source>
        <dbReference type="ARBA" id="ARBA00022840"/>
    </source>
</evidence>
<dbReference type="GO" id="GO:0004592">
    <property type="term" value="F:pantoate-beta-alanine ligase activity"/>
    <property type="evidence" value="ECO:0007669"/>
    <property type="project" value="UniProtKB-UniRule"/>
</dbReference>
<name>A0A3P3FST6_9HYPH</name>
<gene>
    <name evidence="8" type="primary">panC</name>
    <name evidence="9" type="ORF">EH240_14515</name>
</gene>
<feature type="binding site" evidence="8">
    <location>
        <begin position="149"/>
        <end position="152"/>
    </location>
    <ligand>
        <name>ATP</name>
        <dbReference type="ChEBI" id="CHEBI:30616"/>
    </ligand>
</feature>
<dbReference type="SUPFAM" id="SSF52374">
    <property type="entry name" value="Nucleotidylyl transferase"/>
    <property type="match status" value="1"/>
</dbReference>
<dbReference type="AlphaFoldDB" id="A0A3P3FST6"/>
<dbReference type="PANTHER" id="PTHR21299:SF1">
    <property type="entry name" value="PANTOATE--BETA-ALANINE LIGASE"/>
    <property type="match status" value="1"/>
</dbReference>
<keyword evidence="10" id="KW-1185">Reference proteome</keyword>
<comment type="caution">
    <text evidence="9">The sequence shown here is derived from an EMBL/GenBank/DDBJ whole genome shotgun (WGS) entry which is preliminary data.</text>
</comment>
<evidence type="ECO:0000313" key="10">
    <source>
        <dbReference type="Proteomes" id="UP000273786"/>
    </source>
</evidence>
<feature type="binding site" evidence="8">
    <location>
        <position position="63"/>
    </location>
    <ligand>
        <name>beta-alanine</name>
        <dbReference type="ChEBI" id="CHEBI:57966"/>
    </ligand>
</feature>
<dbReference type="RefSeq" id="WP_124999274.1">
    <property type="nucleotide sequence ID" value="NZ_RQXT01000015.1"/>
</dbReference>
<dbReference type="Gene3D" id="3.30.1300.10">
    <property type="entry name" value="Pantoate-beta-alanine ligase, C-terminal domain"/>
    <property type="match status" value="1"/>
</dbReference>
<dbReference type="HAMAP" id="MF_00158">
    <property type="entry name" value="PanC"/>
    <property type="match status" value="1"/>
</dbReference>
<dbReference type="Proteomes" id="UP000273786">
    <property type="component" value="Unassembled WGS sequence"/>
</dbReference>
<dbReference type="NCBIfam" id="TIGR00125">
    <property type="entry name" value="cyt_tran_rel"/>
    <property type="match status" value="1"/>
</dbReference>
<evidence type="ECO:0000256" key="5">
    <source>
        <dbReference type="ARBA" id="ARBA00022741"/>
    </source>
</evidence>
<dbReference type="Pfam" id="PF02569">
    <property type="entry name" value="Pantoate_ligase"/>
    <property type="match status" value="1"/>
</dbReference>
<evidence type="ECO:0000313" key="9">
    <source>
        <dbReference type="EMBL" id="RRI01507.1"/>
    </source>
</evidence>
<dbReference type="EMBL" id="RQXT01000015">
    <property type="protein sequence ID" value="RRI01507.1"/>
    <property type="molecule type" value="Genomic_DNA"/>
</dbReference>
<proteinExistence type="inferred from homology"/>
<dbReference type="InterPro" id="IPR004821">
    <property type="entry name" value="Cyt_trans-like"/>
</dbReference>
<comment type="similarity">
    <text evidence="2 8">Belongs to the pantothenate synthetase family.</text>
</comment>
<evidence type="ECO:0000256" key="3">
    <source>
        <dbReference type="ARBA" id="ARBA00022598"/>
    </source>
</evidence>
<feature type="binding site" evidence="8">
    <location>
        <begin position="186"/>
        <end position="189"/>
    </location>
    <ligand>
        <name>ATP</name>
        <dbReference type="ChEBI" id="CHEBI:30616"/>
    </ligand>
</feature>
<dbReference type="CDD" id="cd00560">
    <property type="entry name" value="PanC"/>
    <property type="match status" value="1"/>
</dbReference>
<dbReference type="UniPathway" id="UPA00028">
    <property type="reaction ID" value="UER00005"/>
</dbReference>
<feature type="binding site" evidence="8">
    <location>
        <position position="63"/>
    </location>
    <ligand>
        <name>(R)-pantoate</name>
        <dbReference type="ChEBI" id="CHEBI:15980"/>
    </ligand>
</feature>
<keyword evidence="5 8" id="KW-0547">Nucleotide-binding</keyword>
<dbReference type="GO" id="GO:0015940">
    <property type="term" value="P:pantothenate biosynthetic process"/>
    <property type="evidence" value="ECO:0007669"/>
    <property type="project" value="UniProtKB-UniRule"/>
</dbReference>
<feature type="binding site" evidence="8">
    <location>
        <position position="178"/>
    </location>
    <ligand>
        <name>ATP</name>
        <dbReference type="ChEBI" id="CHEBI:30616"/>
    </ligand>
</feature>
<dbReference type="InterPro" id="IPR003721">
    <property type="entry name" value="Pantoate_ligase"/>
</dbReference>
<comment type="subcellular location">
    <subcellularLocation>
        <location evidence="8">Cytoplasm</location>
    </subcellularLocation>
</comment>
<dbReference type="GO" id="GO:0005829">
    <property type="term" value="C:cytosol"/>
    <property type="evidence" value="ECO:0007669"/>
    <property type="project" value="TreeGrafter"/>
</dbReference>
<dbReference type="EC" id="6.3.2.1" evidence="8"/>
<organism evidence="9 10">
    <name type="scientific">Mesorhizobium tamadayense</name>
    <dbReference type="NCBI Taxonomy" id="425306"/>
    <lineage>
        <taxon>Bacteria</taxon>
        <taxon>Pseudomonadati</taxon>
        <taxon>Pseudomonadota</taxon>
        <taxon>Alphaproteobacteria</taxon>
        <taxon>Hyphomicrobiales</taxon>
        <taxon>Phyllobacteriaceae</taxon>
        <taxon>Mesorhizobium</taxon>
    </lineage>
</organism>
<comment type="pathway">
    <text evidence="1 8">Cofactor biosynthesis; (R)-pantothenate biosynthesis; (R)-pantothenate from (R)-pantoate and beta-alanine: step 1/1.</text>
</comment>
<dbReference type="InterPro" id="IPR042176">
    <property type="entry name" value="Pantoate_ligase_C"/>
</dbReference>
<dbReference type="GO" id="GO:0005524">
    <property type="term" value="F:ATP binding"/>
    <property type="evidence" value="ECO:0007669"/>
    <property type="project" value="UniProtKB-KW"/>
</dbReference>
<comment type="miscellaneous">
    <text evidence="8">The reaction proceeds by a bi uni uni bi ping pong mechanism.</text>
</comment>
<protein>
    <recommendedName>
        <fullName evidence="8">Pantothenate synthetase</fullName>
        <shortName evidence="8">PS</shortName>
        <ecNumber evidence="8">6.3.2.1</ecNumber>
    </recommendedName>
    <alternativeName>
        <fullName evidence="8">Pantoate--beta-alanine ligase</fullName>
    </alternativeName>
    <alternativeName>
        <fullName evidence="8">Pantoate-activating enzyme</fullName>
    </alternativeName>
</protein>